<dbReference type="Proteomes" id="UP000722357">
    <property type="component" value="Unassembled WGS sequence"/>
</dbReference>
<accession>A0A921HH89</accession>
<feature type="region of interest" description="Disordered" evidence="1">
    <location>
        <begin position="1"/>
        <end position="26"/>
    </location>
</feature>
<reference evidence="2" key="1">
    <citation type="journal article" date="2021" name="PeerJ">
        <title>Extensive microbial diversity within the chicken gut microbiome revealed by metagenomics and culture.</title>
        <authorList>
            <person name="Gilroy R."/>
            <person name="Ravi A."/>
            <person name="Getino M."/>
            <person name="Pursley I."/>
            <person name="Horton D.L."/>
            <person name="Alikhan N.F."/>
            <person name="Baker D."/>
            <person name="Gharbi K."/>
            <person name="Hall N."/>
            <person name="Watson M."/>
            <person name="Adriaenssens E.M."/>
            <person name="Foster-Nyarko E."/>
            <person name="Jarju S."/>
            <person name="Secka A."/>
            <person name="Antonio M."/>
            <person name="Oren A."/>
            <person name="Chaudhuri R.R."/>
            <person name="La Ragione R."/>
            <person name="Hildebrand F."/>
            <person name="Pallen M.J."/>
        </authorList>
    </citation>
    <scope>NUCLEOTIDE SEQUENCE</scope>
    <source>
        <strain evidence="2">9794</strain>
    </source>
</reference>
<protein>
    <submittedName>
        <fullName evidence="2">Uncharacterized protein</fullName>
    </submittedName>
</protein>
<evidence type="ECO:0000313" key="2">
    <source>
        <dbReference type="EMBL" id="HJF80373.1"/>
    </source>
</evidence>
<proteinExistence type="predicted"/>
<dbReference type="AlphaFoldDB" id="A0A921HH89"/>
<evidence type="ECO:0000313" key="3">
    <source>
        <dbReference type="Proteomes" id="UP000722357"/>
    </source>
</evidence>
<reference evidence="2" key="2">
    <citation type="submission" date="2021-09" db="EMBL/GenBank/DDBJ databases">
        <authorList>
            <person name="Gilroy R."/>
        </authorList>
    </citation>
    <scope>NUCLEOTIDE SEQUENCE</scope>
    <source>
        <strain evidence="2">9794</strain>
    </source>
</reference>
<feature type="compositionally biased region" description="Basic and acidic residues" evidence="1">
    <location>
        <begin position="48"/>
        <end position="57"/>
    </location>
</feature>
<evidence type="ECO:0000256" key="1">
    <source>
        <dbReference type="SAM" id="MobiDB-lite"/>
    </source>
</evidence>
<feature type="non-terminal residue" evidence="2">
    <location>
        <position position="1"/>
    </location>
</feature>
<comment type="caution">
    <text evidence="2">The sequence shown here is derived from an EMBL/GenBank/DDBJ whole genome shotgun (WGS) entry which is preliminary data.</text>
</comment>
<dbReference type="EMBL" id="DYWE01000020">
    <property type="protein sequence ID" value="HJF80373.1"/>
    <property type="molecule type" value="Genomic_DNA"/>
</dbReference>
<feature type="region of interest" description="Disordered" evidence="1">
    <location>
        <begin position="43"/>
        <end position="63"/>
    </location>
</feature>
<sequence>SGILWAKAIEKTSATPPKKPNPPKYPVFTKEDLEFLDELAESTTKFLSKKEPKHPEGPPEPMN</sequence>
<name>A0A921HH89_9BACT</name>
<organism evidence="2 3">
    <name type="scientific">Phocaeicola plebeius</name>
    <dbReference type="NCBI Taxonomy" id="310297"/>
    <lineage>
        <taxon>Bacteria</taxon>
        <taxon>Pseudomonadati</taxon>
        <taxon>Bacteroidota</taxon>
        <taxon>Bacteroidia</taxon>
        <taxon>Bacteroidales</taxon>
        <taxon>Bacteroidaceae</taxon>
        <taxon>Phocaeicola</taxon>
    </lineage>
</organism>
<gene>
    <name evidence="2" type="ORF">K8V40_01800</name>
</gene>